<dbReference type="AlphaFoldDB" id="A0A1H3HLQ9"/>
<dbReference type="GO" id="GO:0016787">
    <property type="term" value="F:hydrolase activity"/>
    <property type="evidence" value="ECO:0007669"/>
    <property type="project" value="UniProtKB-KW"/>
</dbReference>
<gene>
    <name evidence="1" type="ORF">SAMN05421504_104721</name>
</gene>
<evidence type="ECO:0000313" key="2">
    <source>
        <dbReference type="Proteomes" id="UP000199515"/>
    </source>
</evidence>
<evidence type="ECO:0000313" key="1">
    <source>
        <dbReference type="EMBL" id="SDY16431.1"/>
    </source>
</evidence>
<keyword evidence="2" id="KW-1185">Reference proteome</keyword>
<organism evidence="1 2">
    <name type="scientific">Amycolatopsis xylanica</name>
    <dbReference type="NCBI Taxonomy" id="589385"/>
    <lineage>
        <taxon>Bacteria</taxon>
        <taxon>Bacillati</taxon>
        <taxon>Actinomycetota</taxon>
        <taxon>Actinomycetes</taxon>
        <taxon>Pseudonocardiales</taxon>
        <taxon>Pseudonocardiaceae</taxon>
        <taxon>Amycolatopsis</taxon>
    </lineage>
</organism>
<reference evidence="1 2" key="1">
    <citation type="submission" date="2016-10" db="EMBL/GenBank/DDBJ databases">
        <authorList>
            <person name="de Groot N.N."/>
        </authorList>
    </citation>
    <scope>NUCLEOTIDE SEQUENCE [LARGE SCALE GENOMIC DNA]</scope>
    <source>
        <strain evidence="1 2">CPCC 202699</strain>
    </source>
</reference>
<dbReference type="InterPro" id="IPR000801">
    <property type="entry name" value="Esterase-like"/>
</dbReference>
<dbReference type="Pfam" id="PF00756">
    <property type="entry name" value="Esterase"/>
    <property type="match status" value="1"/>
</dbReference>
<dbReference type="Proteomes" id="UP000199515">
    <property type="component" value="Unassembled WGS sequence"/>
</dbReference>
<keyword evidence="1" id="KW-0378">Hydrolase</keyword>
<accession>A0A1H3HLQ9</accession>
<dbReference type="Gene3D" id="3.40.50.1820">
    <property type="entry name" value="alpha/beta hydrolase"/>
    <property type="match status" value="1"/>
</dbReference>
<name>A0A1H3HLQ9_9PSEU</name>
<protein>
    <submittedName>
        <fullName evidence="1">S-formylglutathione hydrolase FrmB</fullName>
    </submittedName>
</protein>
<dbReference type="InterPro" id="IPR029058">
    <property type="entry name" value="AB_hydrolase_fold"/>
</dbReference>
<dbReference type="RefSeq" id="WP_218134855.1">
    <property type="nucleotide sequence ID" value="NZ_FNON01000004.1"/>
</dbReference>
<sequence length="311" mass="32823">MDTGDDKGGKRASARRWISRRSVLIAGASGLAVTGIAAGSATGRLPFSPALQRAAGVTAPTPTTQTGVVRVERVFSAARNREVELLTMLPSKSPAPGLPMSLMLHGLRGNARHASPTGLLKQLSGEVSRRAVPAFGFVAVDGGDNYWHEAHPGDNPMAMLLEEVPRWLAERGLGGTDGKPFACAGLSMGGFGAMLYARRRAERHDPPAAVAALAPALMTSWSEMNKRKAFRDAADWASMDPLKNIGALKGIPTAIYCGTEDDFIGGVRKYIAEARPTVAHTARGRHGDGFNRTVVPSLVGFLGKHVPKANA</sequence>
<dbReference type="STRING" id="589385.SAMN05421504_104721"/>
<dbReference type="SUPFAM" id="SSF53474">
    <property type="entry name" value="alpha/beta-Hydrolases"/>
    <property type="match status" value="1"/>
</dbReference>
<proteinExistence type="predicted"/>
<dbReference type="EMBL" id="FNON01000004">
    <property type="protein sequence ID" value="SDY16431.1"/>
    <property type="molecule type" value="Genomic_DNA"/>
</dbReference>